<dbReference type="KEGG" id="doe:DENOEST_0829"/>
<keyword evidence="1" id="KW-0472">Membrane</keyword>
<keyword evidence="5" id="KW-1185">Reference proteome</keyword>
<dbReference type="InterPro" id="IPR036737">
    <property type="entry name" value="OmpA-like_sf"/>
</dbReference>
<reference evidence="4 5" key="1">
    <citation type="submission" date="2020-03" db="EMBL/GenBank/DDBJ databases">
        <authorList>
            <consortium name="Genoscope - CEA"/>
            <person name="William W."/>
        </authorList>
    </citation>
    <scope>NUCLEOTIDE SEQUENCE [LARGE SCALE GENOMIC DNA]</scope>
    <source>
        <strain evidence="5">DSM 16959</strain>
    </source>
</reference>
<dbReference type="PROSITE" id="PS51123">
    <property type="entry name" value="OMPA_2"/>
    <property type="match status" value="1"/>
</dbReference>
<evidence type="ECO:0000313" key="5">
    <source>
        <dbReference type="Proteomes" id="UP000515733"/>
    </source>
</evidence>
<dbReference type="SUPFAM" id="SSF103088">
    <property type="entry name" value="OmpA-like"/>
    <property type="match status" value="1"/>
</dbReference>
<gene>
    <name evidence="4" type="ORF">DENOEST_0829</name>
</gene>
<protein>
    <submittedName>
        <fullName evidence="4">Putative OmpA family protein</fullName>
    </submittedName>
</protein>
<dbReference type="Proteomes" id="UP000515733">
    <property type="component" value="Chromosome"/>
</dbReference>
<evidence type="ECO:0000259" key="3">
    <source>
        <dbReference type="PROSITE" id="PS51123"/>
    </source>
</evidence>
<dbReference type="Pfam" id="PF00691">
    <property type="entry name" value="OmpA"/>
    <property type="match status" value="1"/>
</dbReference>
<sequence length="186" mass="19458">MAVLALLVAGCAASLLPTNPVAMEPKEQVPSAAAGLGGVNPVPPAPAAIPAAPLGVSDKIPADEADAPPSVMFPMGSAQLSAESGAVIRTVVEALKAERSRTVLLVGYSGHRGSREISLALAVRRIAVVEKELLRQGAHRGQIRKVARGYLKSVLEQCRGSACDQRLQRVELRLVDKTGRELEQSS</sequence>
<dbReference type="InterPro" id="IPR006665">
    <property type="entry name" value="OmpA-like"/>
</dbReference>
<feature type="domain" description="OmpA-like" evidence="3">
    <location>
        <begin position="56"/>
        <end position="178"/>
    </location>
</feature>
<name>A0A6S6YJR7_9PROT</name>
<evidence type="ECO:0000313" key="4">
    <source>
        <dbReference type="EMBL" id="CAB1367994.1"/>
    </source>
</evidence>
<dbReference type="EMBL" id="LR778301">
    <property type="protein sequence ID" value="CAB1367994.1"/>
    <property type="molecule type" value="Genomic_DNA"/>
</dbReference>
<feature type="signal peptide" evidence="2">
    <location>
        <begin position="1"/>
        <end position="22"/>
    </location>
</feature>
<feature type="chain" id="PRO_5028006826" evidence="2">
    <location>
        <begin position="23"/>
        <end position="186"/>
    </location>
</feature>
<dbReference type="GO" id="GO:0016020">
    <property type="term" value="C:membrane"/>
    <property type="evidence" value="ECO:0007669"/>
    <property type="project" value="UniProtKB-UniRule"/>
</dbReference>
<keyword evidence="2" id="KW-0732">Signal</keyword>
<proteinExistence type="predicted"/>
<dbReference type="Gene3D" id="3.30.1330.60">
    <property type="entry name" value="OmpA-like domain"/>
    <property type="match status" value="1"/>
</dbReference>
<evidence type="ECO:0000256" key="1">
    <source>
        <dbReference type="PROSITE-ProRule" id="PRU00473"/>
    </source>
</evidence>
<accession>A0A6S6YJR7</accession>
<evidence type="ECO:0000256" key="2">
    <source>
        <dbReference type="SAM" id="SignalP"/>
    </source>
</evidence>
<dbReference type="AlphaFoldDB" id="A0A6S6YJR7"/>
<organism evidence="4 5">
    <name type="scientific">Denitratisoma oestradiolicum</name>
    <dbReference type="NCBI Taxonomy" id="311182"/>
    <lineage>
        <taxon>Bacteria</taxon>
        <taxon>Pseudomonadati</taxon>
        <taxon>Pseudomonadota</taxon>
        <taxon>Betaproteobacteria</taxon>
        <taxon>Nitrosomonadales</taxon>
        <taxon>Sterolibacteriaceae</taxon>
        <taxon>Denitratisoma</taxon>
    </lineage>
</organism>